<feature type="domain" description="Putative exodeoxyribonuclease 8 PDDEXK-like" evidence="2">
    <location>
        <begin position="884"/>
        <end position="1056"/>
    </location>
</feature>
<organism evidence="3 4">
    <name type="scientific">Serratia marcescens</name>
    <dbReference type="NCBI Taxonomy" id="615"/>
    <lineage>
        <taxon>Bacteria</taxon>
        <taxon>Pseudomonadati</taxon>
        <taxon>Pseudomonadota</taxon>
        <taxon>Gammaproteobacteria</taxon>
        <taxon>Enterobacterales</taxon>
        <taxon>Yersiniaceae</taxon>
        <taxon>Serratia</taxon>
    </lineage>
</organism>
<reference evidence="3 4" key="1">
    <citation type="submission" date="2019-06" db="EMBL/GenBank/DDBJ databases">
        <authorList>
            <person name="Deangelis K."/>
            <person name="Huntemann M."/>
            <person name="Clum A."/>
            <person name="Pillay M."/>
            <person name="Palaniappan K."/>
            <person name="Varghese N."/>
            <person name="Mikhailova N."/>
            <person name="Stamatis D."/>
            <person name="Reddy T."/>
            <person name="Daum C."/>
            <person name="Shapiro N."/>
            <person name="Ivanova N."/>
            <person name="Kyrpides N."/>
            <person name="Woyke T."/>
        </authorList>
    </citation>
    <scope>NUCLEOTIDE SEQUENCE [LARGE SCALE GENOMIC DNA]</scope>
    <source>
        <strain evidence="3 4">106R</strain>
    </source>
</reference>
<evidence type="ECO:0000259" key="2">
    <source>
        <dbReference type="Pfam" id="PF12684"/>
    </source>
</evidence>
<reference evidence="3 4" key="2">
    <citation type="submission" date="2019-07" db="EMBL/GenBank/DDBJ databases">
        <title>Investigation of anaerobic lignin degradation for improved lignocellulosic biofuels.</title>
        <authorList>
            <person name="Deangelis K.PhD."/>
        </authorList>
    </citation>
    <scope>NUCLEOTIDE SEQUENCE [LARGE SCALE GENOMIC DNA]</scope>
    <source>
        <strain evidence="3 4">106R</strain>
    </source>
</reference>
<name>A0AA46QCB0_SERMA</name>
<dbReference type="RefSeq" id="WP_141969486.1">
    <property type="nucleotide sequence ID" value="NZ_VFMJ01000001.1"/>
</dbReference>
<protein>
    <submittedName>
        <fullName evidence="3">Exodeoxyribonuclease VIII</fullName>
    </submittedName>
</protein>
<comment type="caution">
    <text evidence="3">The sequence shown here is derived from an EMBL/GenBank/DDBJ whole genome shotgun (WGS) entry which is preliminary data.</text>
</comment>
<dbReference type="Pfam" id="PF12684">
    <property type="entry name" value="DUF3799"/>
    <property type="match status" value="1"/>
</dbReference>
<feature type="region of interest" description="Disordered" evidence="1">
    <location>
        <begin position="387"/>
        <end position="412"/>
    </location>
</feature>
<accession>A0AA46QCB0</accession>
<dbReference type="Pfam" id="PF06630">
    <property type="entry name" value="Exonuc_VIII"/>
    <property type="match status" value="1"/>
</dbReference>
<dbReference type="AlphaFoldDB" id="A0AA46QCB0"/>
<dbReference type="Gene3D" id="3.90.320.10">
    <property type="match status" value="1"/>
</dbReference>
<feature type="compositionally biased region" description="Polar residues" evidence="1">
    <location>
        <begin position="530"/>
        <end position="542"/>
    </location>
</feature>
<dbReference type="InterPro" id="IPR010584">
    <property type="entry name" value="ExoDNase_VIII"/>
</dbReference>
<evidence type="ECO:0000313" key="4">
    <source>
        <dbReference type="Proteomes" id="UP000320710"/>
    </source>
</evidence>
<dbReference type="InterPro" id="IPR011604">
    <property type="entry name" value="PDDEXK-like_dom_sf"/>
</dbReference>
<dbReference type="Proteomes" id="UP000320710">
    <property type="component" value="Unassembled WGS sequence"/>
</dbReference>
<sequence length="1080" mass="118755">MQNVAAYLYRAKQKSGKNHLFTYFEAKSDDHAETKRDFLFMEAGHSKSDYFAPVRIDFPVVDELPAEGEFSETFWLTWALESDASKTCVPRDTLDPSVAFPKLYPYMTKPAGGAGAAENSRTTEKTQVVQEQQKTAGEYFASSLDKHTVIAAAWLYGNNCLKLNDEQLAAAKALVMDDAQRYPQNVILALTSLKQFAHTYPEMPITAISGMKAIWPPFGKVPELGKLCQFATEYLDATVEQRAGVITKWQTSAAGGAKPAETAPEGPLRTESGAILTNGAEPATGTPIDSLQMLETVIGCALYPSDFDISNPPGAIIRAVTEMKKRNDAALKAWNEQLSATPGVLQFSRQAIVALIRGAEENLHVTPGALRSYINANLIEIDGKPAQKNAESVQQTGAEAQQTASNPGEKDDVVAEFETERRAWLRAEIRAALAGTTGVMDERDVAELITAIGDVSHGSIARLLAKEIEPCDPFNQLVADDVHHLTCDVLENWQDEKDPRVAYIDSRVEFYLQEARRESERKYQELATATDASASGALQQENPAPERVDASNEGVKTEVAQQQPSELRSMGGGRLDVSELFDASPLAKVDAAGATTGDDVREFLDSSTETAEVSGETAELSGENVDTAAPVEVQNEPAAAVVNAPRREEPAAPAYFEPGRYLDIPNEVYHSANGISSTMAKDARISLMYYHGRHVIKTIQRERTDALTFGSLVHALALEPEKLDEEFSVEPVIPEGAFTDTASMRAFIEQHNATLPKQTDADTLRAVIEKHNATLQAPYALGGNADEIGQFYMLLPPEFQSIPEDAKITATAMKACIKEYNATLPAPLKTTGGRDAMLEQLATIDPEFVEKERAIPAPLPVSGSKEDMAARIKTILPTAVFADEVISAWKNNNDQRQTITQAQMKHAKAIQRALFTHPSAGQLLKHPQRAVEVSYFGIDEETGLELRVRPDLEIEAGGLRTGFDLKTVSMGNVKQSALRARLHREIIERDYHLSAGMYCDVAALDQFFWIFVNKDEHYHWVAIVEASADLLELGRLEYRKTLRDIKQAQDTGVWPEPITEEIVDDINDFDQRRMEALRVA</sequence>
<dbReference type="InterPro" id="IPR024432">
    <property type="entry name" value="Put_RecE_PDDEXK-like_dom"/>
</dbReference>
<evidence type="ECO:0000256" key="1">
    <source>
        <dbReference type="SAM" id="MobiDB-lite"/>
    </source>
</evidence>
<dbReference type="EMBL" id="VFMJ01000001">
    <property type="protein sequence ID" value="TQI84837.1"/>
    <property type="molecule type" value="Genomic_DNA"/>
</dbReference>
<feature type="compositionally biased region" description="Polar residues" evidence="1">
    <location>
        <begin position="389"/>
        <end position="406"/>
    </location>
</feature>
<feature type="region of interest" description="Disordered" evidence="1">
    <location>
        <begin position="522"/>
        <end position="570"/>
    </location>
</feature>
<dbReference type="GO" id="GO:0051908">
    <property type="term" value="F:double-stranded DNA 5'-3' DNA exonuclease activity"/>
    <property type="evidence" value="ECO:0007669"/>
    <property type="project" value="InterPro"/>
</dbReference>
<evidence type="ECO:0000313" key="3">
    <source>
        <dbReference type="EMBL" id="TQI84837.1"/>
    </source>
</evidence>
<proteinExistence type="predicted"/>
<gene>
    <name evidence="3" type="ORF">FHU12_2360</name>
</gene>